<dbReference type="PANTHER" id="PTHR23503:SF8">
    <property type="entry name" value="FACILITATED GLUCOSE TRANSPORTER PROTEIN 1"/>
    <property type="match status" value="1"/>
</dbReference>
<evidence type="ECO:0000313" key="7">
    <source>
        <dbReference type="EMBL" id="KHN77734.1"/>
    </source>
</evidence>
<comment type="caution">
    <text evidence="7">The sequence shown here is derived from an EMBL/GenBank/DDBJ whole genome shotgun (WGS) entry which is preliminary data.</text>
</comment>
<gene>
    <name evidence="7" type="primary">SLC2A3</name>
    <name evidence="7" type="ORF">Tcan_05710</name>
</gene>
<dbReference type="SUPFAM" id="SSF103473">
    <property type="entry name" value="MFS general substrate transporter"/>
    <property type="match status" value="1"/>
</dbReference>
<evidence type="ECO:0000256" key="1">
    <source>
        <dbReference type="ARBA" id="ARBA00004370"/>
    </source>
</evidence>
<dbReference type="InterPro" id="IPR036259">
    <property type="entry name" value="MFS_trans_sf"/>
</dbReference>
<keyword evidence="4 6" id="KW-1133">Transmembrane helix</keyword>
<reference evidence="7 8" key="1">
    <citation type="submission" date="2014-11" db="EMBL/GenBank/DDBJ databases">
        <title>Genetic blueprint of the zoonotic pathogen Toxocara canis.</title>
        <authorList>
            <person name="Zhu X.-Q."/>
            <person name="Korhonen P.K."/>
            <person name="Cai H."/>
            <person name="Young N.D."/>
            <person name="Nejsum P."/>
            <person name="von Samson-Himmelstjerna G."/>
            <person name="Boag P.R."/>
            <person name="Tan P."/>
            <person name="Li Q."/>
            <person name="Min J."/>
            <person name="Yang Y."/>
            <person name="Wang X."/>
            <person name="Fang X."/>
            <person name="Hall R.S."/>
            <person name="Hofmann A."/>
            <person name="Sternberg P.W."/>
            <person name="Jex A.R."/>
            <person name="Gasser R.B."/>
        </authorList>
    </citation>
    <scope>NUCLEOTIDE SEQUENCE [LARGE SCALE GENOMIC DNA]</scope>
    <source>
        <strain evidence="7">PN_DK_2014</strain>
    </source>
</reference>
<evidence type="ECO:0000256" key="6">
    <source>
        <dbReference type="SAM" id="Phobius"/>
    </source>
</evidence>
<keyword evidence="2" id="KW-0813">Transport</keyword>
<keyword evidence="7" id="KW-0762">Sugar transport</keyword>
<dbReference type="EMBL" id="JPKZ01002252">
    <property type="protein sequence ID" value="KHN77734.1"/>
    <property type="molecule type" value="Genomic_DNA"/>
</dbReference>
<evidence type="ECO:0000313" key="8">
    <source>
        <dbReference type="Proteomes" id="UP000031036"/>
    </source>
</evidence>
<dbReference type="InterPro" id="IPR005828">
    <property type="entry name" value="MFS_sugar_transport-like"/>
</dbReference>
<keyword evidence="5 6" id="KW-0472">Membrane</keyword>
<feature type="transmembrane region" description="Helical" evidence="6">
    <location>
        <begin position="119"/>
        <end position="139"/>
    </location>
</feature>
<dbReference type="Gene3D" id="1.20.1250.20">
    <property type="entry name" value="MFS general substrate transporter like domains"/>
    <property type="match status" value="1"/>
</dbReference>
<dbReference type="Proteomes" id="UP000031036">
    <property type="component" value="Unassembled WGS sequence"/>
</dbReference>
<evidence type="ECO:0000256" key="3">
    <source>
        <dbReference type="ARBA" id="ARBA00022692"/>
    </source>
</evidence>
<protein>
    <submittedName>
        <fullName evidence="7">Solute carrier family 2, facilitated glucose transporter member 3</fullName>
    </submittedName>
</protein>
<dbReference type="Pfam" id="PF00083">
    <property type="entry name" value="Sugar_tr"/>
    <property type="match status" value="1"/>
</dbReference>
<sequence length="281" mass="30925">MSRPPSVIPLHGDFELAPHSSATRLPCKKFSSAPVSSSVQWKLPTRRVLLSAVMISLTGTAQIGYQEAISTVAFNATVIWEPVMHIGVILARSTFSVGCAAGCACFAFGARILQLRSGLLLGAVFMTLTSLLFSLFKFVSNLAVFWLLRFFAGVPVGFFVGFQTIFISDIALFAYRQNLLALSGIAVPVGFLIAMALTRTGIFKWEECWYYSIMLPAIPSALFFAYGIRLKEPPLILMMCGLEDDAKRSAQYYHGEEDVEQALSEALERLRAQVFAIRTVL</sequence>
<feature type="transmembrane region" description="Helical" evidence="6">
    <location>
        <begin position="209"/>
        <end position="228"/>
    </location>
</feature>
<keyword evidence="3 6" id="KW-0812">Transmembrane</keyword>
<feature type="transmembrane region" description="Helical" evidence="6">
    <location>
        <begin position="145"/>
        <end position="167"/>
    </location>
</feature>
<dbReference type="PANTHER" id="PTHR23503">
    <property type="entry name" value="SOLUTE CARRIER FAMILY 2"/>
    <property type="match status" value="1"/>
</dbReference>
<evidence type="ECO:0000256" key="5">
    <source>
        <dbReference type="ARBA" id="ARBA00023136"/>
    </source>
</evidence>
<dbReference type="GO" id="GO:0015149">
    <property type="term" value="F:hexose transmembrane transporter activity"/>
    <property type="evidence" value="ECO:0007669"/>
    <property type="project" value="TreeGrafter"/>
</dbReference>
<organism evidence="7 8">
    <name type="scientific">Toxocara canis</name>
    <name type="common">Canine roundworm</name>
    <dbReference type="NCBI Taxonomy" id="6265"/>
    <lineage>
        <taxon>Eukaryota</taxon>
        <taxon>Metazoa</taxon>
        <taxon>Ecdysozoa</taxon>
        <taxon>Nematoda</taxon>
        <taxon>Chromadorea</taxon>
        <taxon>Rhabditida</taxon>
        <taxon>Spirurina</taxon>
        <taxon>Ascaridomorpha</taxon>
        <taxon>Ascaridoidea</taxon>
        <taxon>Toxocaridae</taxon>
        <taxon>Toxocara</taxon>
    </lineage>
</organism>
<evidence type="ECO:0000256" key="4">
    <source>
        <dbReference type="ARBA" id="ARBA00022989"/>
    </source>
</evidence>
<proteinExistence type="predicted"/>
<dbReference type="OMA" id="NATVIWE"/>
<evidence type="ECO:0000256" key="2">
    <source>
        <dbReference type="ARBA" id="ARBA00022448"/>
    </source>
</evidence>
<dbReference type="STRING" id="6265.A0A0B2V8A7"/>
<feature type="transmembrane region" description="Helical" evidence="6">
    <location>
        <begin position="179"/>
        <end position="197"/>
    </location>
</feature>
<name>A0A0B2V8A7_TOXCA</name>
<keyword evidence="8" id="KW-1185">Reference proteome</keyword>
<feature type="transmembrane region" description="Helical" evidence="6">
    <location>
        <begin position="85"/>
        <end position="107"/>
    </location>
</feature>
<dbReference type="OrthoDB" id="6612291at2759"/>
<dbReference type="AlphaFoldDB" id="A0A0B2V8A7"/>
<dbReference type="InterPro" id="IPR045263">
    <property type="entry name" value="GLUT"/>
</dbReference>
<dbReference type="GO" id="GO:0016020">
    <property type="term" value="C:membrane"/>
    <property type="evidence" value="ECO:0007669"/>
    <property type="project" value="UniProtKB-SubCell"/>
</dbReference>
<accession>A0A0B2V8A7</accession>
<comment type="subcellular location">
    <subcellularLocation>
        <location evidence="1">Membrane</location>
    </subcellularLocation>
</comment>